<protein>
    <submittedName>
        <fullName evidence="1">Uncharacterized protein</fullName>
    </submittedName>
</protein>
<name>A0A7J9DR31_9ROSI</name>
<dbReference type="EMBL" id="JABEZW010000004">
    <property type="protein sequence ID" value="MBA0763151.1"/>
    <property type="molecule type" value="Genomic_DNA"/>
</dbReference>
<accession>A0A7J9DR31</accession>
<dbReference type="AlphaFoldDB" id="A0A7J9DR31"/>
<feature type="non-terminal residue" evidence="1">
    <location>
        <position position="68"/>
    </location>
</feature>
<gene>
    <name evidence="1" type="ORF">Gotri_012658</name>
</gene>
<evidence type="ECO:0000313" key="1">
    <source>
        <dbReference type="EMBL" id="MBA0763151.1"/>
    </source>
</evidence>
<dbReference type="Proteomes" id="UP000593568">
    <property type="component" value="Unassembled WGS sequence"/>
</dbReference>
<sequence>GRKKDKERLTIVVCYNGDGSDKVPLWVITVKIYYQCRFYSNILERYEKGEINPEKTNVLHAIHFINVA</sequence>
<evidence type="ECO:0000313" key="2">
    <source>
        <dbReference type="Proteomes" id="UP000593568"/>
    </source>
</evidence>
<reference evidence="1 2" key="1">
    <citation type="journal article" date="2019" name="Genome Biol. Evol.">
        <title>Insights into the evolution of the New World diploid cottons (Gossypium, subgenus Houzingenia) based on genome sequencing.</title>
        <authorList>
            <person name="Grover C.E."/>
            <person name="Arick M.A. 2nd"/>
            <person name="Thrash A."/>
            <person name="Conover J.L."/>
            <person name="Sanders W.S."/>
            <person name="Peterson D.G."/>
            <person name="Frelichowski J.E."/>
            <person name="Scheffler J.A."/>
            <person name="Scheffler B.E."/>
            <person name="Wendel J.F."/>
        </authorList>
    </citation>
    <scope>NUCLEOTIDE SEQUENCE [LARGE SCALE GENOMIC DNA]</scope>
    <source>
        <strain evidence="1">8</strain>
        <tissue evidence="1">Leaf</tissue>
    </source>
</reference>
<keyword evidence="2" id="KW-1185">Reference proteome</keyword>
<organism evidence="1 2">
    <name type="scientific">Gossypium trilobum</name>
    <dbReference type="NCBI Taxonomy" id="34281"/>
    <lineage>
        <taxon>Eukaryota</taxon>
        <taxon>Viridiplantae</taxon>
        <taxon>Streptophyta</taxon>
        <taxon>Embryophyta</taxon>
        <taxon>Tracheophyta</taxon>
        <taxon>Spermatophyta</taxon>
        <taxon>Magnoliopsida</taxon>
        <taxon>eudicotyledons</taxon>
        <taxon>Gunneridae</taxon>
        <taxon>Pentapetalae</taxon>
        <taxon>rosids</taxon>
        <taxon>malvids</taxon>
        <taxon>Malvales</taxon>
        <taxon>Malvaceae</taxon>
        <taxon>Malvoideae</taxon>
        <taxon>Gossypium</taxon>
    </lineage>
</organism>
<comment type="caution">
    <text evidence="1">The sequence shown here is derived from an EMBL/GenBank/DDBJ whole genome shotgun (WGS) entry which is preliminary data.</text>
</comment>
<proteinExistence type="predicted"/>